<evidence type="ECO:0000256" key="1">
    <source>
        <dbReference type="SAM" id="MobiDB-lite"/>
    </source>
</evidence>
<evidence type="ECO:0000256" key="2">
    <source>
        <dbReference type="SAM" id="Phobius"/>
    </source>
</evidence>
<protein>
    <submittedName>
        <fullName evidence="3">Uncharacterized protein</fullName>
    </submittedName>
</protein>
<feature type="transmembrane region" description="Helical" evidence="2">
    <location>
        <begin position="68"/>
        <end position="90"/>
    </location>
</feature>
<keyword evidence="2" id="KW-0812">Transmembrane</keyword>
<organism evidence="3 4">
    <name type="scientific">Carpediemonas membranifera</name>
    <dbReference type="NCBI Taxonomy" id="201153"/>
    <lineage>
        <taxon>Eukaryota</taxon>
        <taxon>Metamonada</taxon>
        <taxon>Carpediemonas-like organisms</taxon>
        <taxon>Carpediemonas</taxon>
    </lineage>
</organism>
<keyword evidence="2" id="KW-0472">Membrane</keyword>
<dbReference type="EMBL" id="JAHDYR010000066">
    <property type="protein sequence ID" value="KAG9390055.1"/>
    <property type="molecule type" value="Genomic_DNA"/>
</dbReference>
<evidence type="ECO:0000313" key="4">
    <source>
        <dbReference type="Proteomes" id="UP000717585"/>
    </source>
</evidence>
<dbReference type="AlphaFoldDB" id="A0A8J6E6Y0"/>
<feature type="transmembrane region" description="Helical" evidence="2">
    <location>
        <begin position="110"/>
        <end position="129"/>
    </location>
</feature>
<feature type="transmembrane region" description="Helical" evidence="2">
    <location>
        <begin position="141"/>
        <end position="170"/>
    </location>
</feature>
<dbReference type="Proteomes" id="UP000717585">
    <property type="component" value="Unassembled WGS sequence"/>
</dbReference>
<gene>
    <name evidence="3" type="ORF">J8273_8092</name>
</gene>
<feature type="transmembrane region" description="Helical" evidence="2">
    <location>
        <begin position="190"/>
        <end position="213"/>
    </location>
</feature>
<name>A0A8J6E6Y0_9EUKA</name>
<feature type="transmembrane region" description="Helical" evidence="2">
    <location>
        <begin position="267"/>
        <end position="289"/>
    </location>
</feature>
<evidence type="ECO:0000313" key="3">
    <source>
        <dbReference type="EMBL" id="KAG9390055.1"/>
    </source>
</evidence>
<accession>A0A8J6E6Y0</accession>
<keyword evidence="4" id="KW-1185">Reference proteome</keyword>
<reference evidence="3" key="1">
    <citation type="submission" date="2021-05" db="EMBL/GenBank/DDBJ databases">
        <title>A free-living protist that lacks canonical eukaryotic 1 DNA replication and segregation systems.</title>
        <authorList>
            <person name="Salas-Leiva D.E."/>
            <person name="Tromer E.C."/>
            <person name="Curtis B.A."/>
            <person name="Jerlstrom-Hultqvist J."/>
            <person name="Kolisko M."/>
            <person name="Yi Z."/>
            <person name="Salas-Leiva J.S."/>
            <person name="Gallot-Lavallee L."/>
            <person name="Kops G.J.P.L."/>
            <person name="Archibald J.M."/>
            <person name="Simpson A.G.B."/>
            <person name="Roger A.J."/>
        </authorList>
    </citation>
    <scope>NUCLEOTIDE SEQUENCE</scope>
    <source>
        <strain evidence="3">BICM</strain>
    </source>
</reference>
<feature type="compositionally biased region" description="Basic residues" evidence="1">
    <location>
        <begin position="295"/>
        <end position="304"/>
    </location>
</feature>
<feature type="region of interest" description="Disordered" evidence="1">
    <location>
        <begin position="295"/>
        <end position="323"/>
    </location>
</feature>
<feature type="transmembrane region" description="Helical" evidence="2">
    <location>
        <begin position="234"/>
        <end position="255"/>
    </location>
</feature>
<keyword evidence="2" id="KW-1133">Transmembrane helix</keyword>
<proteinExistence type="predicted"/>
<comment type="caution">
    <text evidence="3">The sequence shown here is derived from an EMBL/GenBank/DDBJ whole genome shotgun (WGS) entry which is preliminary data.</text>
</comment>
<sequence length="362" mass="41351">MVSTIIVDWRHAFEPVIPNFRLDPLNLVLNSIFYHIMLTFVLFQVVVIVVTSIRRNRGLKRNIFTQRLLVHVILALSMIMRLCWLHYISLTLFVLPVDLAIELSNLGNRISLLLMFVAFTFNVALYARSNIRTLNPTRRRIIIGIIMAYCYGSTILIFVTQLCITLFYVLSPRIPTDGDILYDLNLLILLAYWLLVSIIFTWASTLYSIRLALAVLKSQVSARRKAAVIVQKALFSWSKILLFDGSMALRMYSFSYRPLFNSYMPTWVYPFIFYTLPDAMLIVGLMINFRDNSRRAGKKRRPGRSRAAAQESPRKARDPNAIWPDYPAEASAIEGEGGVADETVTYDNPLVMAGDTPVFAMA</sequence>
<feature type="transmembrane region" description="Helical" evidence="2">
    <location>
        <begin position="32"/>
        <end position="53"/>
    </location>
</feature>